<keyword evidence="1" id="KW-0732">Signal</keyword>
<protein>
    <submittedName>
        <fullName evidence="2">Uncharacterized protein</fullName>
    </submittedName>
</protein>
<evidence type="ECO:0000313" key="2">
    <source>
        <dbReference type="EMBL" id="CAD8862780.1"/>
    </source>
</evidence>
<feature type="signal peptide" evidence="1">
    <location>
        <begin position="1"/>
        <end position="42"/>
    </location>
</feature>
<dbReference type="EMBL" id="HBFQ01052073">
    <property type="protein sequence ID" value="CAD8862780.1"/>
    <property type="molecule type" value="Transcribed_RNA"/>
</dbReference>
<name>A0A7S1ARD1_NOCSC</name>
<feature type="chain" id="PRO_5031563035" evidence="1">
    <location>
        <begin position="43"/>
        <end position="289"/>
    </location>
</feature>
<reference evidence="2" key="1">
    <citation type="submission" date="2021-01" db="EMBL/GenBank/DDBJ databases">
        <authorList>
            <person name="Corre E."/>
            <person name="Pelletier E."/>
            <person name="Niang G."/>
            <person name="Scheremetjew M."/>
            <person name="Finn R."/>
            <person name="Kale V."/>
            <person name="Holt S."/>
            <person name="Cochrane G."/>
            <person name="Meng A."/>
            <person name="Brown T."/>
            <person name="Cohen L."/>
        </authorList>
    </citation>
    <scope>NUCLEOTIDE SEQUENCE</scope>
</reference>
<dbReference type="InterPro" id="IPR038656">
    <property type="entry name" value="Peptidase_G1_sf"/>
</dbReference>
<accession>A0A7S1ARD1</accession>
<proteinExistence type="predicted"/>
<organism evidence="2">
    <name type="scientific">Noctiluca scintillans</name>
    <name type="common">Sea sparkle</name>
    <name type="synonym">Red tide dinoflagellate</name>
    <dbReference type="NCBI Taxonomy" id="2966"/>
    <lineage>
        <taxon>Eukaryota</taxon>
        <taxon>Sar</taxon>
        <taxon>Alveolata</taxon>
        <taxon>Dinophyceae</taxon>
        <taxon>Noctilucales</taxon>
        <taxon>Noctilucaceae</taxon>
        <taxon>Noctiluca</taxon>
    </lineage>
</organism>
<dbReference type="Gene3D" id="2.60.120.700">
    <property type="entry name" value="Peptidase G1"/>
    <property type="match status" value="1"/>
</dbReference>
<evidence type="ECO:0000256" key="1">
    <source>
        <dbReference type="SAM" id="SignalP"/>
    </source>
</evidence>
<gene>
    <name evidence="2" type="ORF">NSCI0253_LOCUS37135</name>
</gene>
<sequence>MANERRLAQAQIATRCCSCPNLLSFAIMRCLSTALLMTLAGAQDPAEGWMAYAVGSLPSSVERITRLEMTWTVGQTPTWSYAFFSPWFGMDPADNLNLIQPVNPWSGSGWSMYTEYYQWSPEHNSNSRSYSVQAGQTLHGALVYSAADDSYTLSQTVVETGETSSQVVQCQSGKKFVVPYVVYEKVFSCYTYPGDGKVSFRNIIVECDGTDCTQDVQWEARIKDDNCNMQAHVDSASLSSDSNEISITWDVNARSAYDNMTRAELINLNAHGWGARFAAEALKQAEINV</sequence>
<dbReference type="AlphaFoldDB" id="A0A7S1ARD1"/>